<evidence type="ECO:0000259" key="3">
    <source>
        <dbReference type="Pfam" id="PF00578"/>
    </source>
</evidence>
<protein>
    <recommendedName>
        <fullName evidence="3">Alkyl hydroperoxide reductase subunit C/ Thiol specific antioxidant domain-containing protein</fullName>
    </recommendedName>
</protein>
<dbReference type="Gene3D" id="3.40.30.10">
    <property type="entry name" value="Glutaredoxin"/>
    <property type="match status" value="1"/>
</dbReference>
<dbReference type="PANTHER" id="PTHR10681:SF128">
    <property type="entry name" value="THIOREDOXIN-DEPENDENT PEROXIDE REDUCTASE, MITOCHONDRIAL"/>
    <property type="match status" value="1"/>
</dbReference>
<dbReference type="GO" id="GO:0033554">
    <property type="term" value="P:cellular response to stress"/>
    <property type="evidence" value="ECO:0007669"/>
    <property type="project" value="TreeGrafter"/>
</dbReference>
<dbReference type="PANTHER" id="PTHR10681">
    <property type="entry name" value="THIOREDOXIN PEROXIDASE"/>
    <property type="match status" value="1"/>
</dbReference>
<reference evidence="4" key="1">
    <citation type="submission" date="2018-05" db="EMBL/GenBank/DDBJ databases">
        <authorList>
            <person name="Lanie J.A."/>
            <person name="Ng W.-L."/>
            <person name="Kazmierczak K.M."/>
            <person name="Andrzejewski T.M."/>
            <person name="Davidsen T.M."/>
            <person name="Wayne K.J."/>
            <person name="Tettelin H."/>
            <person name="Glass J.I."/>
            <person name="Rusch D."/>
            <person name="Podicherti R."/>
            <person name="Tsui H.-C.T."/>
            <person name="Winkler M.E."/>
        </authorList>
    </citation>
    <scope>NUCLEOTIDE SEQUENCE</scope>
</reference>
<evidence type="ECO:0000256" key="2">
    <source>
        <dbReference type="ARBA" id="ARBA00023002"/>
    </source>
</evidence>
<dbReference type="GO" id="GO:0006979">
    <property type="term" value="P:response to oxidative stress"/>
    <property type="evidence" value="ECO:0007669"/>
    <property type="project" value="TreeGrafter"/>
</dbReference>
<dbReference type="InterPro" id="IPR050217">
    <property type="entry name" value="Peroxiredoxin"/>
</dbReference>
<dbReference type="SUPFAM" id="SSF52833">
    <property type="entry name" value="Thioredoxin-like"/>
    <property type="match status" value="1"/>
</dbReference>
<dbReference type="GO" id="GO:0008379">
    <property type="term" value="F:thioredoxin peroxidase activity"/>
    <property type="evidence" value="ECO:0007669"/>
    <property type="project" value="TreeGrafter"/>
</dbReference>
<feature type="domain" description="Alkyl hydroperoxide reductase subunit C/ Thiol specific antioxidant" evidence="3">
    <location>
        <begin position="2"/>
        <end position="76"/>
    </location>
</feature>
<dbReference type="EMBL" id="UINC01040400">
    <property type="protein sequence ID" value="SVB40216.1"/>
    <property type="molecule type" value="Genomic_DNA"/>
</dbReference>
<keyword evidence="2" id="KW-0560">Oxidoreductase</keyword>
<accession>A0A382DP23</accession>
<proteinExistence type="inferred from homology"/>
<dbReference type="AlphaFoldDB" id="A0A382DP23"/>
<organism evidence="4">
    <name type="scientific">marine metagenome</name>
    <dbReference type="NCBI Taxonomy" id="408172"/>
    <lineage>
        <taxon>unclassified sequences</taxon>
        <taxon>metagenomes</taxon>
        <taxon>ecological metagenomes</taxon>
    </lineage>
</organism>
<dbReference type="Pfam" id="PF00578">
    <property type="entry name" value="AhpC-TSA"/>
    <property type="match status" value="1"/>
</dbReference>
<evidence type="ECO:0000256" key="1">
    <source>
        <dbReference type="ARBA" id="ARBA00009796"/>
    </source>
</evidence>
<dbReference type="GO" id="GO:0005829">
    <property type="term" value="C:cytosol"/>
    <property type="evidence" value="ECO:0007669"/>
    <property type="project" value="TreeGrafter"/>
</dbReference>
<dbReference type="InterPro" id="IPR000866">
    <property type="entry name" value="AhpC/TSA"/>
</dbReference>
<evidence type="ECO:0000313" key="4">
    <source>
        <dbReference type="EMBL" id="SVB40216.1"/>
    </source>
</evidence>
<dbReference type="GO" id="GO:0042744">
    <property type="term" value="P:hydrogen peroxide catabolic process"/>
    <property type="evidence" value="ECO:0007669"/>
    <property type="project" value="TreeGrafter"/>
</dbReference>
<name>A0A382DP23_9ZZZZ</name>
<comment type="similarity">
    <text evidence="1">Belongs to the peroxiredoxin family. AhpC/Prx1 subfamily.</text>
</comment>
<dbReference type="InterPro" id="IPR036249">
    <property type="entry name" value="Thioredoxin-like_sf"/>
</dbReference>
<dbReference type="GO" id="GO:0045454">
    <property type="term" value="P:cell redox homeostasis"/>
    <property type="evidence" value="ECO:0007669"/>
    <property type="project" value="TreeGrafter"/>
</dbReference>
<gene>
    <name evidence="4" type="ORF">METZ01_LOCUS193070</name>
</gene>
<sequence>MIDRFNEADTQVLGVSIDSKHSHKNWAESLGGVSYPLLQDFHPKGAMAISYGNYLENKGYIARSTVIVDKKGIVRYSVLADGERIISELLAECKKINS</sequence>